<organism evidence="2 3">
    <name type="scientific">Acidiferrimicrobium australe</name>
    <dbReference type="NCBI Taxonomy" id="2664430"/>
    <lineage>
        <taxon>Bacteria</taxon>
        <taxon>Bacillati</taxon>
        <taxon>Actinomycetota</taxon>
        <taxon>Acidimicrobiia</taxon>
        <taxon>Acidimicrobiales</taxon>
        <taxon>Acidimicrobiaceae</taxon>
        <taxon>Acidiferrimicrobium</taxon>
    </lineage>
</organism>
<feature type="region of interest" description="Disordered" evidence="1">
    <location>
        <begin position="32"/>
        <end position="66"/>
    </location>
</feature>
<evidence type="ECO:0000313" key="3">
    <source>
        <dbReference type="Proteomes" id="UP000437736"/>
    </source>
</evidence>
<comment type="caution">
    <text evidence="2">The sequence shown here is derived from an EMBL/GenBank/DDBJ whole genome shotgun (WGS) entry which is preliminary data.</text>
</comment>
<accession>A0ABW9QQD2</accession>
<proteinExistence type="predicted"/>
<feature type="compositionally biased region" description="Low complexity" evidence="1">
    <location>
        <begin position="37"/>
        <end position="59"/>
    </location>
</feature>
<reference evidence="2 3" key="1">
    <citation type="submission" date="2019-11" db="EMBL/GenBank/DDBJ databases">
        <title>Acidiferrimicrobium australis gen. nov., sp. nov., an acidophilic and obligately heterotrophic, member of the Actinobacteria that catalyses dissimilatory oxido- reduction of iron isolated from metal-rich acidic water in Chile.</title>
        <authorList>
            <person name="Gonzalez D."/>
            <person name="Huber K."/>
            <person name="Hedrich S."/>
            <person name="Rojas-Villalobos C."/>
            <person name="Quatrini R."/>
            <person name="Dinamarca M.A."/>
            <person name="Schwarz A."/>
            <person name="Canales C."/>
            <person name="Nancucheo I."/>
        </authorList>
    </citation>
    <scope>NUCLEOTIDE SEQUENCE [LARGE SCALE GENOMIC DNA]</scope>
    <source>
        <strain evidence="2 3">USS-CCA1</strain>
    </source>
</reference>
<name>A0ABW9QQD2_9ACTN</name>
<sequence>MIATRRRAGVTVAAATVLAVLGAVLIVGGAGSHRDGAATTTRRATPPAASHARPAAAKTAGGGRPAGGFRPVPPLLAPVPDTPIETATDRQLAAGLAASGTIQTAQATPIPPPGYVGGWRPLPVGGTPDGWARAYLTRLLDIDFASQTRAGLGRWVVAQTAPELLPGVPASVQDKISYLSIFDTTALGGSSGPVPDAASWRNLARHDVTWRVGDLLTQPDPAWERLIAAGWQPPDARFAVEDLSGTLTVTAAHQPARLRHFSVAVYVGSAHWHPGYGTVLVSSWKET</sequence>
<evidence type="ECO:0000256" key="1">
    <source>
        <dbReference type="SAM" id="MobiDB-lite"/>
    </source>
</evidence>
<evidence type="ECO:0000313" key="2">
    <source>
        <dbReference type="EMBL" id="MST32024.1"/>
    </source>
</evidence>
<gene>
    <name evidence="2" type="ORF">GHK86_04695</name>
</gene>
<dbReference type="Proteomes" id="UP000437736">
    <property type="component" value="Unassembled WGS sequence"/>
</dbReference>
<protein>
    <submittedName>
        <fullName evidence="2">Uncharacterized protein</fullName>
    </submittedName>
</protein>
<keyword evidence="3" id="KW-1185">Reference proteome</keyword>
<dbReference type="EMBL" id="WJHE01000198">
    <property type="protein sequence ID" value="MST32024.1"/>
    <property type="molecule type" value="Genomic_DNA"/>
</dbReference>